<feature type="compositionally biased region" description="Low complexity" evidence="1">
    <location>
        <begin position="129"/>
        <end position="141"/>
    </location>
</feature>
<organism evidence="2 3">
    <name type="scientific">Ditylenchus dipsaci</name>
    <dbReference type="NCBI Taxonomy" id="166011"/>
    <lineage>
        <taxon>Eukaryota</taxon>
        <taxon>Metazoa</taxon>
        <taxon>Ecdysozoa</taxon>
        <taxon>Nematoda</taxon>
        <taxon>Chromadorea</taxon>
        <taxon>Rhabditida</taxon>
        <taxon>Tylenchina</taxon>
        <taxon>Tylenchomorpha</taxon>
        <taxon>Sphaerularioidea</taxon>
        <taxon>Anguinidae</taxon>
        <taxon>Anguininae</taxon>
        <taxon>Ditylenchus</taxon>
    </lineage>
</organism>
<sequence length="211" mass="22670">MGSVKSKLDFRKLRNDKLESSQTVYCSTDTSLSTFSAEQSAELSNYCENSAPASSVISSNSGNGFTTTSSSRDLESTSDDDSQKLILHRTFATKRNSSGGCEGESLPSTSDSQNNNADISSNAEKTAQSSDSTQDTSDSISSFSTLVGSECNTSLFQPILPKQSDLVWQEAVNKYHQEECGYVIPKLLSDSAAASTMVVDDCTERAQEKVD</sequence>
<evidence type="ECO:0000256" key="1">
    <source>
        <dbReference type="SAM" id="MobiDB-lite"/>
    </source>
</evidence>
<feature type="compositionally biased region" description="Low complexity" evidence="1">
    <location>
        <begin position="49"/>
        <end position="71"/>
    </location>
</feature>
<feature type="region of interest" description="Disordered" evidence="1">
    <location>
        <begin position="41"/>
        <end position="82"/>
    </location>
</feature>
<evidence type="ECO:0000313" key="3">
    <source>
        <dbReference type="WBParaSite" id="jg26135"/>
    </source>
</evidence>
<feature type="compositionally biased region" description="Polar residues" evidence="1">
    <location>
        <begin position="106"/>
        <end position="128"/>
    </location>
</feature>
<reference evidence="3" key="1">
    <citation type="submission" date="2022-11" db="UniProtKB">
        <authorList>
            <consortium name="WormBaseParasite"/>
        </authorList>
    </citation>
    <scope>IDENTIFICATION</scope>
</reference>
<dbReference type="AlphaFoldDB" id="A0A915E5Z6"/>
<evidence type="ECO:0000313" key="2">
    <source>
        <dbReference type="Proteomes" id="UP000887574"/>
    </source>
</evidence>
<dbReference type="Proteomes" id="UP000887574">
    <property type="component" value="Unplaced"/>
</dbReference>
<feature type="region of interest" description="Disordered" evidence="1">
    <location>
        <begin position="95"/>
        <end position="141"/>
    </location>
</feature>
<name>A0A915E5Z6_9BILA</name>
<proteinExistence type="predicted"/>
<dbReference type="WBParaSite" id="jg26135">
    <property type="protein sequence ID" value="jg26135"/>
    <property type="gene ID" value="jg26135"/>
</dbReference>
<keyword evidence="2" id="KW-1185">Reference proteome</keyword>
<accession>A0A915E5Z6</accession>
<protein>
    <submittedName>
        <fullName evidence="3">Uncharacterized protein</fullName>
    </submittedName>
</protein>